<evidence type="ECO:0000313" key="2">
    <source>
        <dbReference type="Proteomes" id="UP000069241"/>
    </source>
</evidence>
<dbReference type="RefSeq" id="WP_062252835.1">
    <property type="nucleotide sequence ID" value="NZ_CP014229.1"/>
</dbReference>
<keyword evidence="2" id="KW-1185">Reference proteome</keyword>
<name>A0A0X8JK94_9BACT</name>
<protein>
    <submittedName>
        <fullName evidence="1">Phage tail protein</fullName>
    </submittedName>
</protein>
<gene>
    <name evidence="1" type="ORF">AXF13_09320</name>
</gene>
<reference evidence="2" key="1">
    <citation type="submission" date="2016-02" db="EMBL/GenBank/DDBJ databases">
        <authorList>
            <person name="Holder M.E."/>
            <person name="Ajami N.J."/>
            <person name="Petrosino J.F."/>
        </authorList>
    </citation>
    <scope>NUCLEOTIDE SEQUENCE [LARGE SCALE GENOMIC DNA]</scope>
    <source>
        <strain evidence="2">CCUG 45958</strain>
    </source>
</reference>
<organism evidence="1 2">
    <name type="scientific">Desulfovibrio fairfieldensis</name>
    <dbReference type="NCBI Taxonomy" id="44742"/>
    <lineage>
        <taxon>Bacteria</taxon>
        <taxon>Pseudomonadati</taxon>
        <taxon>Thermodesulfobacteriota</taxon>
        <taxon>Desulfovibrionia</taxon>
        <taxon>Desulfovibrionales</taxon>
        <taxon>Desulfovibrionaceae</taxon>
        <taxon>Desulfovibrio</taxon>
    </lineage>
</organism>
<dbReference type="STRING" id="44742.AXF13_09320"/>
<evidence type="ECO:0000313" key="1">
    <source>
        <dbReference type="EMBL" id="AMD90307.1"/>
    </source>
</evidence>
<dbReference type="KEGG" id="dfi:AXF13_09320"/>
<dbReference type="EMBL" id="CP014229">
    <property type="protein sequence ID" value="AMD90307.1"/>
    <property type="molecule type" value="Genomic_DNA"/>
</dbReference>
<dbReference type="InterPro" id="IPR018755">
    <property type="entry name" value="Phage_Mu_Gp48"/>
</dbReference>
<dbReference type="Pfam" id="PF10076">
    <property type="entry name" value="Phage_Mu_Gp48"/>
    <property type="match status" value="1"/>
</dbReference>
<sequence>MPHRDLLAALLPPVSYDANAPHLDLSLAMEGRELDRVQADGAAVLGALRPWLWQQWLPDWERVYGLPGPCAAGGQLLQERIALLVVAFLERGGISRSWLKRYAALAGYDVEIQEFREFKAGRSSAGDALTNGGWVFAFLVVASGDVSRTFRSGQSVAGEALRTWGDPILECIINWRKPAHTIGLISYLEDNPRA</sequence>
<accession>A0A0X8JK94</accession>
<dbReference type="AlphaFoldDB" id="A0A0X8JK94"/>
<proteinExistence type="predicted"/>
<dbReference type="Proteomes" id="UP000069241">
    <property type="component" value="Chromosome"/>
</dbReference>